<dbReference type="RefSeq" id="WP_152810677.1">
    <property type="nucleotide sequence ID" value="NZ_WHNW01000010.1"/>
</dbReference>
<feature type="binding site" evidence="5">
    <location>
        <position position="128"/>
    </location>
    <ligand>
        <name>S-adenosyl-L-methionine</name>
        <dbReference type="ChEBI" id="CHEBI:59789"/>
    </ligand>
</feature>
<comment type="catalytic activity">
    <reaction evidence="5">
        <text>a 3-demethylubiquinol + S-adenosyl-L-methionine = a ubiquinol + S-adenosyl-L-homocysteine + H(+)</text>
        <dbReference type="Rhea" id="RHEA:44380"/>
        <dbReference type="Rhea" id="RHEA-COMP:9566"/>
        <dbReference type="Rhea" id="RHEA-COMP:10914"/>
        <dbReference type="ChEBI" id="CHEBI:15378"/>
        <dbReference type="ChEBI" id="CHEBI:17976"/>
        <dbReference type="ChEBI" id="CHEBI:57856"/>
        <dbReference type="ChEBI" id="CHEBI:59789"/>
        <dbReference type="ChEBI" id="CHEBI:84422"/>
        <dbReference type="EC" id="2.1.1.64"/>
    </reaction>
</comment>
<dbReference type="GO" id="GO:0102208">
    <property type="term" value="F:2-polyprenyl-6-hydroxyphenol methylase activity"/>
    <property type="evidence" value="ECO:0007669"/>
    <property type="project" value="UniProtKB-EC"/>
</dbReference>
<keyword evidence="4 5" id="KW-0949">S-adenosyl-L-methionine</keyword>
<comment type="pathway">
    <text evidence="5">Cofactor biosynthesis; ubiquinone biosynthesis.</text>
</comment>
<keyword evidence="7" id="KW-1185">Reference proteome</keyword>
<reference evidence="6 7" key="1">
    <citation type="submission" date="2019-10" db="EMBL/GenBank/DDBJ databases">
        <title>Cardiobacteriales fam. a chemoheterotrophic member of the order Cardiobacteriales, and proposal of Cardiobacteriales fam. nov.</title>
        <authorList>
            <person name="Wang C."/>
        </authorList>
    </citation>
    <scope>NUCLEOTIDE SEQUENCE [LARGE SCALE GENOMIC DNA]</scope>
    <source>
        <strain evidence="6 7">ML27</strain>
    </source>
</reference>
<protein>
    <recommendedName>
        <fullName evidence="5">Ubiquinone biosynthesis O-methyltransferase</fullName>
    </recommendedName>
    <alternativeName>
        <fullName evidence="5">2-polyprenyl-6-hydroxyphenol methylase</fullName>
        <ecNumber evidence="5">2.1.1.222</ecNumber>
    </alternativeName>
    <alternativeName>
        <fullName evidence="5">3-demethylubiquinone 3-O-methyltransferase</fullName>
        <ecNumber evidence="5">2.1.1.64</ecNumber>
    </alternativeName>
</protein>
<organism evidence="6 7">
    <name type="scientific">Ostreibacterium oceani</name>
    <dbReference type="NCBI Taxonomy" id="2654998"/>
    <lineage>
        <taxon>Bacteria</taxon>
        <taxon>Pseudomonadati</taxon>
        <taxon>Pseudomonadota</taxon>
        <taxon>Gammaproteobacteria</taxon>
        <taxon>Cardiobacteriales</taxon>
        <taxon>Ostreibacteriaceae</taxon>
        <taxon>Ostreibacterium</taxon>
    </lineage>
</organism>
<keyword evidence="3 5" id="KW-0831">Ubiquinone biosynthesis</keyword>
<dbReference type="Proteomes" id="UP000471298">
    <property type="component" value="Unassembled WGS sequence"/>
</dbReference>
<dbReference type="FunCoup" id="A0A6N7EXK8">
    <property type="interactions" value="372"/>
</dbReference>
<dbReference type="InterPro" id="IPR010233">
    <property type="entry name" value="UbiG_MeTrfase"/>
</dbReference>
<comment type="catalytic activity">
    <reaction evidence="5">
        <text>a 3-(all-trans-polyprenyl)benzene-1,2-diol + S-adenosyl-L-methionine = a 2-methoxy-6-(all-trans-polyprenyl)phenol + S-adenosyl-L-homocysteine + H(+)</text>
        <dbReference type="Rhea" id="RHEA:31411"/>
        <dbReference type="Rhea" id="RHEA-COMP:9550"/>
        <dbReference type="Rhea" id="RHEA-COMP:9551"/>
        <dbReference type="ChEBI" id="CHEBI:15378"/>
        <dbReference type="ChEBI" id="CHEBI:57856"/>
        <dbReference type="ChEBI" id="CHEBI:59789"/>
        <dbReference type="ChEBI" id="CHEBI:62729"/>
        <dbReference type="ChEBI" id="CHEBI:62731"/>
        <dbReference type="EC" id="2.1.1.222"/>
    </reaction>
</comment>
<evidence type="ECO:0000256" key="3">
    <source>
        <dbReference type="ARBA" id="ARBA00022688"/>
    </source>
</evidence>
<evidence type="ECO:0000256" key="5">
    <source>
        <dbReference type="HAMAP-Rule" id="MF_00472"/>
    </source>
</evidence>
<dbReference type="NCBIfam" id="TIGR01983">
    <property type="entry name" value="UbiG"/>
    <property type="match status" value="1"/>
</dbReference>
<dbReference type="Pfam" id="PF13489">
    <property type="entry name" value="Methyltransf_23"/>
    <property type="match status" value="1"/>
</dbReference>
<dbReference type="EMBL" id="WHNW01000010">
    <property type="protein sequence ID" value="MPV86683.1"/>
    <property type="molecule type" value="Genomic_DNA"/>
</dbReference>
<dbReference type="PANTHER" id="PTHR43464:SF19">
    <property type="entry name" value="UBIQUINONE BIOSYNTHESIS O-METHYLTRANSFERASE, MITOCHONDRIAL"/>
    <property type="match status" value="1"/>
</dbReference>
<proteinExistence type="inferred from homology"/>
<evidence type="ECO:0000256" key="4">
    <source>
        <dbReference type="ARBA" id="ARBA00022691"/>
    </source>
</evidence>
<dbReference type="UniPathway" id="UPA00232"/>
<evidence type="ECO:0000313" key="6">
    <source>
        <dbReference type="EMBL" id="MPV86683.1"/>
    </source>
</evidence>
<dbReference type="GO" id="GO:0032259">
    <property type="term" value="P:methylation"/>
    <property type="evidence" value="ECO:0007669"/>
    <property type="project" value="UniProtKB-KW"/>
</dbReference>
<evidence type="ECO:0000256" key="2">
    <source>
        <dbReference type="ARBA" id="ARBA00022679"/>
    </source>
</evidence>
<feature type="binding site" evidence="5">
    <location>
        <position position="84"/>
    </location>
    <ligand>
        <name>S-adenosyl-L-methionine</name>
        <dbReference type="ChEBI" id="CHEBI:59789"/>
    </ligand>
</feature>
<sequence length="239" mass="26498">MNNTSHTAVSPHTQSEINKFNALADEFWAHDGPFKALHQINPIRLTFLQSLTPIANQAIIDIGCGGGILSESLDQLGANVTGIDVSDQVINAAKHHQQQTLSRVNYRCISTTDFIAENPPAADIVCCLEMLEHVENPSQIIHDCANLTKPGGVLLFSTINRTRKAQLLAIGMAEYVLGMVPKGTHDYRLFIRPSEMRRMAEDAGLAPVAIRGIRYRPLQRDFVESQDTDINYLFAFKKT</sequence>
<comment type="function">
    <text evidence="5">O-methyltransferase that catalyzes the 2 O-methylation steps in the ubiquinone biosynthetic pathway.</text>
</comment>
<feature type="binding site" evidence="5">
    <location>
        <position position="44"/>
    </location>
    <ligand>
        <name>S-adenosyl-L-methionine</name>
        <dbReference type="ChEBI" id="CHEBI:59789"/>
    </ligand>
</feature>
<dbReference type="HAMAP" id="MF_00472">
    <property type="entry name" value="UbiG"/>
    <property type="match status" value="1"/>
</dbReference>
<comment type="caution">
    <text evidence="6">The sequence shown here is derived from an EMBL/GenBank/DDBJ whole genome shotgun (WGS) entry which is preliminary data.</text>
</comment>
<accession>A0A6N7EXK8</accession>
<dbReference type="AlphaFoldDB" id="A0A6N7EXK8"/>
<evidence type="ECO:0000256" key="1">
    <source>
        <dbReference type="ARBA" id="ARBA00022603"/>
    </source>
</evidence>
<dbReference type="SUPFAM" id="SSF53335">
    <property type="entry name" value="S-adenosyl-L-methionine-dependent methyltransferases"/>
    <property type="match status" value="1"/>
</dbReference>
<comment type="similarity">
    <text evidence="5">Belongs to the methyltransferase superfamily. UbiG/COQ3 family.</text>
</comment>
<dbReference type="GO" id="GO:0010420">
    <property type="term" value="F:polyprenyldihydroxybenzoate methyltransferase activity"/>
    <property type="evidence" value="ECO:0007669"/>
    <property type="project" value="InterPro"/>
</dbReference>
<dbReference type="PANTHER" id="PTHR43464">
    <property type="entry name" value="METHYLTRANSFERASE"/>
    <property type="match status" value="1"/>
</dbReference>
<keyword evidence="1 5" id="KW-0489">Methyltransferase</keyword>
<dbReference type="CDD" id="cd02440">
    <property type="entry name" value="AdoMet_MTases"/>
    <property type="match status" value="1"/>
</dbReference>
<name>A0A6N7EXK8_9GAMM</name>
<dbReference type="EC" id="2.1.1.222" evidence="5"/>
<dbReference type="Gene3D" id="3.40.50.150">
    <property type="entry name" value="Vaccinia Virus protein VP39"/>
    <property type="match status" value="1"/>
</dbReference>
<feature type="binding site" evidence="5">
    <location>
        <position position="63"/>
    </location>
    <ligand>
        <name>S-adenosyl-L-methionine</name>
        <dbReference type="ChEBI" id="CHEBI:59789"/>
    </ligand>
</feature>
<dbReference type="InParanoid" id="A0A6N7EXK8"/>
<keyword evidence="2 5" id="KW-0808">Transferase</keyword>
<dbReference type="GO" id="GO:0061542">
    <property type="term" value="F:3-demethylubiquinol 3-O-methyltransferase activity"/>
    <property type="evidence" value="ECO:0007669"/>
    <property type="project" value="UniProtKB-UniRule"/>
</dbReference>
<evidence type="ECO:0000313" key="7">
    <source>
        <dbReference type="Proteomes" id="UP000471298"/>
    </source>
</evidence>
<dbReference type="EC" id="2.1.1.64" evidence="5"/>
<gene>
    <name evidence="5 6" type="primary">ubiG</name>
    <name evidence="6" type="ORF">GCU85_08095</name>
</gene>
<dbReference type="InterPro" id="IPR029063">
    <property type="entry name" value="SAM-dependent_MTases_sf"/>
</dbReference>